<protein>
    <submittedName>
        <fullName evidence="2">Uncharacterized protein</fullName>
    </submittedName>
</protein>
<dbReference type="RefSeq" id="WP_046766659.1">
    <property type="nucleotide sequence ID" value="NZ_KQ061219.1"/>
</dbReference>
<proteinExistence type="predicted"/>
<evidence type="ECO:0000313" key="3">
    <source>
        <dbReference type="Proteomes" id="UP000182977"/>
    </source>
</evidence>
<dbReference type="EMBL" id="LT629791">
    <property type="protein sequence ID" value="SDU16643.1"/>
    <property type="molecule type" value="Genomic_DNA"/>
</dbReference>
<reference evidence="3" key="1">
    <citation type="submission" date="2016-10" db="EMBL/GenBank/DDBJ databases">
        <authorList>
            <person name="Varghese N."/>
            <person name="Submissions S."/>
        </authorList>
    </citation>
    <scope>NUCLEOTIDE SEQUENCE [LARGE SCALE GENOMIC DNA]</scope>
    <source>
        <strain evidence="3">DSM 45079</strain>
    </source>
</reference>
<evidence type="ECO:0000313" key="2">
    <source>
        <dbReference type="EMBL" id="SDU16643.1"/>
    </source>
</evidence>
<keyword evidence="1" id="KW-0812">Transmembrane</keyword>
<dbReference type="Proteomes" id="UP000182977">
    <property type="component" value="Chromosome I"/>
</dbReference>
<keyword evidence="3" id="KW-1185">Reference proteome</keyword>
<gene>
    <name evidence="2" type="ORF">SAMN04488563_0391</name>
</gene>
<dbReference type="AlphaFoldDB" id="A0A1H2GAF9"/>
<keyword evidence="1" id="KW-1133">Transmembrane helix</keyword>
<accession>A0A1H2GAF9</accession>
<name>A0A1H2GAF9_9ACTN</name>
<sequence length="194" mass="22207">MLVEESSLTEAANSIWPTLAAVVLGGLLAWAGQWVQTILQERSAIRRRNHDAARMAQQIVLAYVRRVGEIPSDRRTFEQRHEFEKLTDDFSLQVISITDDTVRGRLLWIGEALHDLDSIYEETFESVESVARRLKVWTESVVGAYLRSEDQPAESADIARYREALVSAYARYAEQAELEEEYRRERREGDGSSS</sequence>
<feature type="transmembrane region" description="Helical" evidence="1">
    <location>
        <begin position="15"/>
        <end position="39"/>
    </location>
</feature>
<organism evidence="2 3">
    <name type="scientific">Jiangella alkaliphila</name>
    <dbReference type="NCBI Taxonomy" id="419479"/>
    <lineage>
        <taxon>Bacteria</taxon>
        <taxon>Bacillati</taxon>
        <taxon>Actinomycetota</taxon>
        <taxon>Actinomycetes</taxon>
        <taxon>Jiangellales</taxon>
        <taxon>Jiangellaceae</taxon>
        <taxon>Jiangella</taxon>
    </lineage>
</organism>
<evidence type="ECO:0000256" key="1">
    <source>
        <dbReference type="SAM" id="Phobius"/>
    </source>
</evidence>
<keyword evidence="1" id="KW-0472">Membrane</keyword>